<evidence type="ECO:0000313" key="1">
    <source>
        <dbReference type="EMBL" id="MEQ2286554.1"/>
    </source>
</evidence>
<protein>
    <submittedName>
        <fullName evidence="1">Uncharacterized protein</fullName>
    </submittedName>
</protein>
<proteinExistence type="predicted"/>
<gene>
    <name evidence="1" type="ORF">AMECASPLE_003597</name>
</gene>
<dbReference type="Proteomes" id="UP001469553">
    <property type="component" value="Unassembled WGS sequence"/>
</dbReference>
<evidence type="ECO:0000313" key="2">
    <source>
        <dbReference type="Proteomes" id="UP001469553"/>
    </source>
</evidence>
<sequence>MLDGEGLTVVKGVSQVSTVTPAPKPAPVLTAAPVIQSADAASARLVSRTKLVKIVELCFTSYVAKINTQKYFIQTTSSSGYSAILGNLLKAANSFSTENT</sequence>
<comment type="caution">
    <text evidence="1">The sequence shown here is derived from an EMBL/GenBank/DDBJ whole genome shotgun (WGS) entry which is preliminary data.</text>
</comment>
<keyword evidence="2" id="KW-1185">Reference proteome</keyword>
<organism evidence="1 2">
    <name type="scientific">Ameca splendens</name>
    <dbReference type="NCBI Taxonomy" id="208324"/>
    <lineage>
        <taxon>Eukaryota</taxon>
        <taxon>Metazoa</taxon>
        <taxon>Chordata</taxon>
        <taxon>Craniata</taxon>
        <taxon>Vertebrata</taxon>
        <taxon>Euteleostomi</taxon>
        <taxon>Actinopterygii</taxon>
        <taxon>Neopterygii</taxon>
        <taxon>Teleostei</taxon>
        <taxon>Neoteleostei</taxon>
        <taxon>Acanthomorphata</taxon>
        <taxon>Ovalentaria</taxon>
        <taxon>Atherinomorphae</taxon>
        <taxon>Cyprinodontiformes</taxon>
        <taxon>Goodeidae</taxon>
        <taxon>Ameca</taxon>
    </lineage>
</organism>
<reference evidence="1 2" key="1">
    <citation type="submission" date="2021-06" db="EMBL/GenBank/DDBJ databases">
        <authorList>
            <person name="Palmer J.M."/>
        </authorList>
    </citation>
    <scope>NUCLEOTIDE SEQUENCE [LARGE SCALE GENOMIC DNA]</scope>
    <source>
        <strain evidence="1 2">AS_MEX2019</strain>
        <tissue evidence="1">Muscle</tissue>
    </source>
</reference>
<accession>A0ABV0XYF3</accession>
<dbReference type="EMBL" id="JAHRIP010018954">
    <property type="protein sequence ID" value="MEQ2286554.1"/>
    <property type="molecule type" value="Genomic_DNA"/>
</dbReference>
<name>A0ABV0XYF3_9TELE</name>